<evidence type="ECO:0000256" key="1">
    <source>
        <dbReference type="ARBA" id="ARBA00004127"/>
    </source>
</evidence>
<gene>
    <name evidence="7" type="ORF">Esi_0026_0166</name>
</gene>
<protein>
    <recommendedName>
        <fullName evidence="6">3-oxo-5-alpha-steroid 4-dehydrogenase C-terminal domain-containing protein</fullName>
    </recommendedName>
</protein>
<dbReference type="AlphaFoldDB" id="D8LJQ1"/>
<proteinExistence type="predicted"/>
<keyword evidence="8" id="KW-1185">Reference proteome</keyword>
<accession>D8LJQ1</accession>
<dbReference type="Pfam" id="PF02544">
    <property type="entry name" value="Steroid_dh"/>
    <property type="match status" value="1"/>
</dbReference>
<feature type="transmembrane region" description="Helical" evidence="5">
    <location>
        <begin position="12"/>
        <end position="29"/>
    </location>
</feature>
<dbReference type="UniPathway" id="UPA00378"/>
<evidence type="ECO:0000256" key="4">
    <source>
        <dbReference type="ARBA" id="ARBA00023136"/>
    </source>
</evidence>
<feature type="transmembrane region" description="Helical" evidence="5">
    <location>
        <begin position="66"/>
        <end position="89"/>
    </location>
</feature>
<feature type="domain" description="3-oxo-5-alpha-steroid 4-dehydrogenase C-terminal" evidence="6">
    <location>
        <begin position="199"/>
        <end position="318"/>
    </location>
</feature>
<evidence type="ECO:0000313" key="8">
    <source>
        <dbReference type="Proteomes" id="UP000002630"/>
    </source>
</evidence>
<dbReference type="OMA" id="RFYETNF"/>
<dbReference type="STRING" id="2880.D8LJQ1"/>
<comment type="subcellular location">
    <subcellularLocation>
        <location evidence="1">Endomembrane system</location>
        <topology evidence="1">Multi-pass membrane protein</topology>
    </subcellularLocation>
</comment>
<dbReference type="InParanoid" id="D8LJQ1"/>
<reference evidence="7 8" key="1">
    <citation type="journal article" date="2010" name="Nature">
        <title>The Ectocarpus genome and the independent evolution of multicellularity in brown algae.</title>
        <authorList>
            <person name="Cock J.M."/>
            <person name="Sterck L."/>
            <person name="Rouze P."/>
            <person name="Scornet D."/>
            <person name="Allen A.E."/>
            <person name="Amoutzias G."/>
            <person name="Anthouard V."/>
            <person name="Artiguenave F."/>
            <person name="Aury J.M."/>
            <person name="Badger J.H."/>
            <person name="Beszteri B."/>
            <person name="Billiau K."/>
            <person name="Bonnet E."/>
            <person name="Bothwell J.H."/>
            <person name="Bowler C."/>
            <person name="Boyen C."/>
            <person name="Brownlee C."/>
            <person name="Carrano C.J."/>
            <person name="Charrier B."/>
            <person name="Cho G.Y."/>
            <person name="Coelho S.M."/>
            <person name="Collen J."/>
            <person name="Corre E."/>
            <person name="Da Silva C."/>
            <person name="Delage L."/>
            <person name="Delaroque N."/>
            <person name="Dittami S.M."/>
            <person name="Doulbeau S."/>
            <person name="Elias M."/>
            <person name="Farnham G."/>
            <person name="Gachon C.M."/>
            <person name="Gschloessl B."/>
            <person name="Heesch S."/>
            <person name="Jabbari K."/>
            <person name="Jubin C."/>
            <person name="Kawai H."/>
            <person name="Kimura K."/>
            <person name="Kloareg B."/>
            <person name="Kupper F.C."/>
            <person name="Lang D."/>
            <person name="Le Bail A."/>
            <person name="Leblanc C."/>
            <person name="Lerouge P."/>
            <person name="Lohr M."/>
            <person name="Lopez P.J."/>
            <person name="Martens C."/>
            <person name="Maumus F."/>
            <person name="Michel G."/>
            <person name="Miranda-Saavedra D."/>
            <person name="Morales J."/>
            <person name="Moreau H."/>
            <person name="Motomura T."/>
            <person name="Nagasato C."/>
            <person name="Napoli C.A."/>
            <person name="Nelson D.R."/>
            <person name="Nyvall-Collen P."/>
            <person name="Peters A.F."/>
            <person name="Pommier C."/>
            <person name="Potin P."/>
            <person name="Poulain J."/>
            <person name="Quesneville H."/>
            <person name="Read B."/>
            <person name="Rensing S.A."/>
            <person name="Ritter A."/>
            <person name="Rousvoal S."/>
            <person name="Samanta M."/>
            <person name="Samson G."/>
            <person name="Schroeder D.C."/>
            <person name="Segurens B."/>
            <person name="Strittmatter M."/>
            <person name="Tonon T."/>
            <person name="Tregear J.W."/>
            <person name="Valentin K."/>
            <person name="von Dassow P."/>
            <person name="Yamagishi T."/>
            <person name="Van de Peer Y."/>
            <person name="Wincker P."/>
        </authorList>
    </citation>
    <scope>NUCLEOTIDE SEQUENCE [LARGE SCALE GENOMIC DNA]</scope>
    <source>
        <strain evidence="8">Ec32 / CCAP1310/4</strain>
    </source>
</reference>
<name>D8LJQ1_ECTSI</name>
<sequence length="318" mass="35076">MVELCNAERLGWAVLTILTAFVAATPRLYSIFLHGKLRPGASTTSEAGFPLRWLKVEVPKRLFSHFYFFCLVSSALVFIDTILYGGSLFVGSVQGKSVCSRVAGRSDQVLELGVESLLCLLLLNLHAARRLWECVMVSSWGSSRMSLAGYAAGVVHYQLMVFTVLVEAPPLGLLAEEAWSRSSGGASDIVLALATSVKLRHAVAMGLFIIGFVRQHEAIRHLASLKGNVGTKATKYAIPTAGWFRYVSCPHYFAELLVYGSFVLLGSFKGRGLGQGYLVAFAWVFANQALVAGWVQAWYQQKFEDYPRDRRRLIPGVW</sequence>
<dbReference type="eggNOG" id="KOG1640">
    <property type="taxonomic scope" value="Eukaryota"/>
</dbReference>
<dbReference type="PROSITE" id="PS50244">
    <property type="entry name" value="S5A_REDUCTASE"/>
    <property type="match status" value="1"/>
</dbReference>
<dbReference type="PANTHER" id="PTHR14624:SF0">
    <property type="entry name" value="POLYPRENOL REDUCTASE"/>
    <property type="match status" value="1"/>
</dbReference>
<dbReference type="EMBL" id="FN649737">
    <property type="protein sequence ID" value="CBN77078.1"/>
    <property type="molecule type" value="Genomic_DNA"/>
</dbReference>
<dbReference type="InterPro" id="IPR001104">
    <property type="entry name" value="3-oxo-5_a-steroid_4-DH_C"/>
</dbReference>
<dbReference type="PANTHER" id="PTHR14624">
    <property type="entry name" value="DFG10 PROTEIN"/>
    <property type="match status" value="1"/>
</dbReference>
<dbReference type="OrthoDB" id="186459at2759"/>
<keyword evidence="3 5" id="KW-1133">Transmembrane helix</keyword>
<dbReference type="Gene3D" id="1.20.120.1630">
    <property type="match status" value="1"/>
</dbReference>
<dbReference type="GO" id="GO:0005783">
    <property type="term" value="C:endoplasmic reticulum"/>
    <property type="evidence" value="ECO:0007669"/>
    <property type="project" value="TreeGrafter"/>
</dbReference>
<evidence type="ECO:0000256" key="3">
    <source>
        <dbReference type="ARBA" id="ARBA00022989"/>
    </source>
</evidence>
<evidence type="ECO:0000259" key="6">
    <source>
        <dbReference type="Pfam" id="PF02544"/>
    </source>
</evidence>
<keyword evidence="4 5" id="KW-0472">Membrane</keyword>
<dbReference type="Proteomes" id="UP000002630">
    <property type="component" value="Linkage Group LG12"/>
</dbReference>
<evidence type="ECO:0000313" key="7">
    <source>
        <dbReference type="EMBL" id="CBN77078.1"/>
    </source>
</evidence>
<dbReference type="FunCoup" id="D8LJQ1">
    <property type="interactions" value="108"/>
</dbReference>
<dbReference type="EMBL" id="FN648442">
    <property type="protein sequence ID" value="CBN77078.1"/>
    <property type="molecule type" value="Genomic_DNA"/>
</dbReference>
<dbReference type="GO" id="GO:0003865">
    <property type="term" value="F:3-oxo-5-alpha-steroid 4-dehydrogenase activity"/>
    <property type="evidence" value="ECO:0007669"/>
    <property type="project" value="TreeGrafter"/>
</dbReference>
<evidence type="ECO:0000256" key="5">
    <source>
        <dbReference type="SAM" id="Phobius"/>
    </source>
</evidence>
<feature type="transmembrane region" description="Helical" evidence="5">
    <location>
        <begin position="277"/>
        <end position="299"/>
    </location>
</feature>
<keyword evidence="2 5" id="KW-0812">Transmembrane</keyword>
<dbReference type="GO" id="GO:0006488">
    <property type="term" value="P:dolichol-linked oligosaccharide biosynthetic process"/>
    <property type="evidence" value="ECO:0007669"/>
    <property type="project" value="InterPro"/>
</dbReference>
<evidence type="ECO:0000256" key="2">
    <source>
        <dbReference type="ARBA" id="ARBA00022692"/>
    </source>
</evidence>
<organism evidence="7 8">
    <name type="scientific">Ectocarpus siliculosus</name>
    <name type="common">Brown alga</name>
    <name type="synonym">Conferva siliculosa</name>
    <dbReference type="NCBI Taxonomy" id="2880"/>
    <lineage>
        <taxon>Eukaryota</taxon>
        <taxon>Sar</taxon>
        <taxon>Stramenopiles</taxon>
        <taxon>Ochrophyta</taxon>
        <taxon>PX clade</taxon>
        <taxon>Phaeophyceae</taxon>
        <taxon>Ectocarpales</taxon>
        <taxon>Ectocarpaceae</taxon>
        <taxon>Ectocarpus</taxon>
    </lineage>
</organism>
<dbReference type="GO" id="GO:0016095">
    <property type="term" value="P:polyprenol catabolic process"/>
    <property type="evidence" value="ECO:0007669"/>
    <property type="project" value="TreeGrafter"/>
</dbReference>
<dbReference type="InterPro" id="IPR039698">
    <property type="entry name" value="Dfg10/SRD5A3"/>
</dbReference>
<feature type="transmembrane region" description="Helical" evidence="5">
    <location>
        <begin position="189"/>
        <end position="213"/>
    </location>
</feature>